<evidence type="ECO:0000256" key="10">
    <source>
        <dbReference type="ARBA" id="ARBA00022643"/>
    </source>
</evidence>
<evidence type="ECO:0000256" key="9">
    <source>
        <dbReference type="ARBA" id="ARBA00022630"/>
    </source>
</evidence>
<feature type="binding site" evidence="15">
    <location>
        <begin position="191"/>
        <end position="192"/>
    </location>
    <ligand>
        <name>substrate</name>
    </ligand>
</feature>
<dbReference type="GO" id="GO:0004589">
    <property type="term" value="F:dihydroorotate dehydrogenase (NAD+) activity"/>
    <property type="evidence" value="ECO:0007669"/>
    <property type="project" value="UniProtKB-EC"/>
</dbReference>
<comment type="subunit">
    <text evidence="6">Heterotetramer of 2 PyrK and 2 PyrD type B subunits.</text>
</comment>
<reference evidence="17 18" key="1">
    <citation type="submission" date="2018-03" db="EMBL/GenBank/DDBJ databases">
        <title>Bacillus urumqiensis sp. nov., a moderately haloalkaliphilic bacterium isolated from a salt lake.</title>
        <authorList>
            <person name="Zhao B."/>
            <person name="Liao Z."/>
        </authorList>
    </citation>
    <scope>NUCLEOTIDE SEQUENCE [LARGE SCALE GENOMIC DNA]</scope>
    <source>
        <strain evidence="17 18">BZ-SZ-XJ18</strain>
    </source>
</reference>
<feature type="binding site" evidence="15">
    <location>
        <position position="216"/>
    </location>
    <ligand>
        <name>FMN</name>
        <dbReference type="ChEBI" id="CHEBI:58210"/>
    </ligand>
</feature>
<gene>
    <name evidence="15" type="primary">pyrD</name>
    <name evidence="17" type="ORF">C6I21_01605</name>
</gene>
<feature type="binding site" evidence="15">
    <location>
        <begin position="242"/>
        <end position="243"/>
    </location>
    <ligand>
        <name>FMN</name>
        <dbReference type="ChEBI" id="CHEBI:58210"/>
    </ligand>
</feature>
<comment type="function">
    <text evidence="2">Catalyzes the conversion of dihydroorotate to orotate with NAD(+) as electron acceptor.</text>
</comment>
<dbReference type="PANTHER" id="PTHR48109:SF1">
    <property type="entry name" value="DIHYDROOROTATE DEHYDROGENASE (FUMARATE)"/>
    <property type="match status" value="1"/>
</dbReference>
<dbReference type="PROSITE" id="PS00911">
    <property type="entry name" value="DHODEHASE_1"/>
    <property type="match status" value="1"/>
</dbReference>
<feature type="binding site" evidence="15">
    <location>
        <position position="126"/>
    </location>
    <ligand>
        <name>substrate</name>
    </ligand>
</feature>
<dbReference type="NCBIfam" id="NF005574">
    <property type="entry name" value="PRK07259.1"/>
    <property type="match status" value="1"/>
</dbReference>
<dbReference type="Pfam" id="PF01180">
    <property type="entry name" value="DHO_dh"/>
    <property type="match status" value="1"/>
</dbReference>
<evidence type="ECO:0000256" key="2">
    <source>
        <dbReference type="ARBA" id="ARBA00003616"/>
    </source>
</evidence>
<comment type="caution">
    <text evidence="15">Lacks conserved residue(s) required for the propagation of feature annotation.</text>
</comment>
<dbReference type="CDD" id="cd04740">
    <property type="entry name" value="DHOD_1B_like"/>
    <property type="match status" value="1"/>
</dbReference>
<organism evidence="17 18">
    <name type="scientific">Alkalicoccus urumqiensis</name>
    <name type="common">Bacillus urumqiensis</name>
    <dbReference type="NCBI Taxonomy" id="1548213"/>
    <lineage>
        <taxon>Bacteria</taxon>
        <taxon>Bacillati</taxon>
        <taxon>Bacillota</taxon>
        <taxon>Bacilli</taxon>
        <taxon>Bacillales</taxon>
        <taxon>Bacillaceae</taxon>
        <taxon>Alkalicoccus</taxon>
    </lineage>
</organism>
<dbReference type="EC" id="1.3.-.-" evidence="15"/>
<keyword evidence="12 15" id="KW-0560">Oxidoreductase</keyword>
<evidence type="ECO:0000256" key="5">
    <source>
        <dbReference type="ARBA" id="ARBA00008008"/>
    </source>
</evidence>
<evidence type="ECO:0000313" key="17">
    <source>
        <dbReference type="EMBL" id="PRO67281.1"/>
    </source>
</evidence>
<comment type="similarity">
    <text evidence="5 15">Belongs to the dihydroorotate dehydrogenase family. Type 1 subfamily.</text>
</comment>
<dbReference type="Gene3D" id="3.20.20.70">
    <property type="entry name" value="Aldolase class I"/>
    <property type="match status" value="1"/>
</dbReference>
<proteinExistence type="inferred from homology"/>
<dbReference type="EMBL" id="PVNS01000001">
    <property type="protein sequence ID" value="PRO67281.1"/>
    <property type="molecule type" value="Genomic_DNA"/>
</dbReference>
<protein>
    <recommendedName>
        <fullName evidence="15">Dihydroorotate dehydrogenase</fullName>
        <shortName evidence="15">DHOD</shortName>
        <shortName evidence="15">DHODase</shortName>
        <shortName evidence="15">DHOdehase</shortName>
        <ecNumber evidence="15">1.3.-.-</ecNumber>
    </recommendedName>
</protein>
<dbReference type="InterPro" id="IPR033888">
    <property type="entry name" value="DHOD_1B"/>
</dbReference>
<evidence type="ECO:0000256" key="8">
    <source>
        <dbReference type="ARBA" id="ARBA00022490"/>
    </source>
</evidence>
<evidence type="ECO:0000256" key="4">
    <source>
        <dbReference type="ARBA" id="ARBA00004715"/>
    </source>
</evidence>
<dbReference type="InterPro" id="IPR005720">
    <property type="entry name" value="Dihydroorotate_DH_cat"/>
</dbReference>
<dbReference type="UniPathway" id="UPA00070">
    <property type="reaction ID" value="UER00945"/>
</dbReference>
<dbReference type="GO" id="GO:0044205">
    <property type="term" value="P:'de novo' UMP biosynthetic process"/>
    <property type="evidence" value="ECO:0007669"/>
    <property type="project" value="UniProtKB-UniRule"/>
</dbReference>
<evidence type="ECO:0000256" key="11">
    <source>
        <dbReference type="ARBA" id="ARBA00022975"/>
    </source>
</evidence>
<dbReference type="PANTHER" id="PTHR48109">
    <property type="entry name" value="DIHYDROOROTATE DEHYDROGENASE (QUINONE), MITOCHONDRIAL-RELATED"/>
    <property type="match status" value="1"/>
</dbReference>
<feature type="binding site" evidence="15">
    <location>
        <begin position="264"/>
        <end position="265"/>
    </location>
    <ligand>
        <name>FMN</name>
        <dbReference type="ChEBI" id="CHEBI:58210"/>
    </ligand>
</feature>
<evidence type="ECO:0000256" key="6">
    <source>
        <dbReference type="ARBA" id="ARBA00011669"/>
    </source>
</evidence>
<dbReference type="OrthoDB" id="9802377at2"/>
<keyword evidence="11 15" id="KW-0665">Pyrimidine biosynthesis</keyword>
<comment type="subunit">
    <text evidence="7">Homodimer.</text>
</comment>
<dbReference type="InterPro" id="IPR001295">
    <property type="entry name" value="Dihydroorotate_DH_CS"/>
</dbReference>
<feature type="binding site" evidence="15">
    <location>
        <position position="164"/>
    </location>
    <ligand>
        <name>FMN</name>
        <dbReference type="ChEBI" id="CHEBI:58210"/>
    </ligand>
</feature>
<dbReference type="PROSITE" id="PS00912">
    <property type="entry name" value="DHODEHASE_2"/>
    <property type="match status" value="1"/>
</dbReference>
<name>A0A2P6MM04_ALKUR</name>
<dbReference type="GO" id="GO:0005737">
    <property type="term" value="C:cytoplasm"/>
    <property type="evidence" value="ECO:0007669"/>
    <property type="project" value="UniProtKB-SubCell"/>
</dbReference>
<dbReference type="NCBIfam" id="TIGR01037">
    <property type="entry name" value="pyrD_sub1_fam"/>
    <property type="match status" value="1"/>
</dbReference>
<dbReference type="HAMAP" id="MF_00224">
    <property type="entry name" value="DHO_dh_type1"/>
    <property type="match status" value="1"/>
</dbReference>
<comment type="catalytic activity">
    <reaction evidence="1">
        <text>(S)-dihydroorotate + fumarate = orotate + succinate</text>
        <dbReference type="Rhea" id="RHEA:30059"/>
        <dbReference type="ChEBI" id="CHEBI:29806"/>
        <dbReference type="ChEBI" id="CHEBI:30031"/>
        <dbReference type="ChEBI" id="CHEBI:30839"/>
        <dbReference type="ChEBI" id="CHEBI:30864"/>
        <dbReference type="EC" id="1.3.98.1"/>
    </reaction>
</comment>
<feature type="binding site" evidence="15">
    <location>
        <position position="44"/>
    </location>
    <ligand>
        <name>substrate</name>
    </ligand>
</feature>
<evidence type="ECO:0000256" key="12">
    <source>
        <dbReference type="ARBA" id="ARBA00023002"/>
    </source>
</evidence>
<dbReference type="RefSeq" id="WP_105957665.1">
    <property type="nucleotide sequence ID" value="NZ_PVNS01000001.1"/>
</dbReference>
<accession>A0A2P6MM04</accession>
<comment type="subcellular location">
    <subcellularLocation>
        <location evidence="3 15">Cytoplasm</location>
    </subcellularLocation>
</comment>
<dbReference type="SUPFAM" id="SSF51395">
    <property type="entry name" value="FMN-linked oxidoreductases"/>
    <property type="match status" value="1"/>
</dbReference>
<keyword evidence="10 15" id="KW-0288">FMN</keyword>
<feature type="binding site" evidence="15">
    <location>
        <begin position="44"/>
        <end position="45"/>
    </location>
    <ligand>
        <name>FMN</name>
        <dbReference type="ChEBI" id="CHEBI:58210"/>
    </ligand>
</feature>
<keyword evidence="9 15" id="KW-0285">Flavoprotein</keyword>
<evidence type="ECO:0000259" key="16">
    <source>
        <dbReference type="Pfam" id="PF01180"/>
    </source>
</evidence>
<dbReference type="PIRSF" id="PIRSF000164">
    <property type="entry name" value="DHO_oxidase"/>
    <property type="match status" value="1"/>
</dbReference>
<feature type="active site" description="Nucleophile" evidence="15">
    <location>
        <position position="129"/>
    </location>
</feature>
<dbReference type="GO" id="GO:0006207">
    <property type="term" value="P:'de novo' pyrimidine nucleobase biosynthetic process"/>
    <property type="evidence" value="ECO:0007669"/>
    <property type="project" value="InterPro"/>
</dbReference>
<feature type="domain" description="Dihydroorotate dehydrogenase catalytic" evidence="16">
    <location>
        <begin position="5"/>
        <end position="285"/>
    </location>
</feature>
<evidence type="ECO:0000256" key="13">
    <source>
        <dbReference type="ARBA" id="ARBA00023027"/>
    </source>
</evidence>
<feature type="binding site" evidence="15">
    <location>
        <position position="22"/>
    </location>
    <ligand>
        <name>FMN</name>
        <dbReference type="ChEBI" id="CHEBI:58210"/>
    </ligand>
</feature>
<dbReference type="Proteomes" id="UP000243650">
    <property type="component" value="Unassembled WGS sequence"/>
</dbReference>
<sequence>MTLDLNVQIGTLTLPNPVMPASGAFGPEMTEAVDFNRLGALVPKSITNLPQPGNATPRVCETHGGMINSIGIQSKGLEKYLEETIPEYAAYDAPLIPSISAEDIDEFTEMTKTLSSHPDVDALELNISCPNLKADGLAFGMDKDVTYELLSRAKEVSRVPLIAKLTPNVTSIQEIAAAAEKGGADALTVANTFLAMAIDVETREPLIGNNMGGLSGPAVKPIIVRMIYQAAQAVSIPIIGCGGVMNGRDALEMMLAGASAVQVGTASFINPTALTDTLDDIEAYMIRHELTSIQDIIGGVKMKPSEGGVLWHGRSG</sequence>
<dbReference type="InterPro" id="IPR050074">
    <property type="entry name" value="DHO_dehydrogenase"/>
</dbReference>
<comment type="catalytic activity">
    <reaction evidence="14">
        <text>(S)-dihydroorotate + NAD(+) = orotate + NADH + H(+)</text>
        <dbReference type="Rhea" id="RHEA:13513"/>
        <dbReference type="ChEBI" id="CHEBI:15378"/>
        <dbReference type="ChEBI" id="CHEBI:30839"/>
        <dbReference type="ChEBI" id="CHEBI:30864"/>
        <dbReference type="ChEBI" id="CHEBI:57540"/>
        <dbReference type="ChEBI" id="CHEBI:57945"/>
        <dbReference type="EC" id="1.3.1.14"/>
    </reaction>
</comment>
<evidence type="ECO:0000256" key="14">
    <source>
        <dbReference type="ARBA" id="ARBA00048996"/>
    </source>
</evidence>
<feature type="binding site" evidence="15">
    <location>
        <position position="126"/>
    </location>
    <ligand>
        <name>FMN</name>
        <dbReference type="ChEBI" id="CHEBI:58210"/>
    </ligand>
</feature>
<keyword evidence="8 15" id="KW-0963">Cytoplasm</keyword>
<dbReference type="InterPro" id="IPR013785">
    <property type="entry name" value="Aldolase_TIM"/>
</dbReference>
<comment type="cofactor">
    <cofactor evidence="15">
        <name>FMN</name>
        <dbReference type="ChEBI" id="CHEBI:58210"/>
    </cofactor>
    <text evidence="15">Binds 1 FMN per subunit.</text>
</comment>
<evidence type="ECO:0000256" key="7">
    <source>
        <dbReference type="ARBA" id="ARBA00011738"/>
    </source>
</evidence>
<dbReference type="AlphaFoldDB" id="A0A2P6MM04"/>
<keyword evidence="13" id="KW-0520">NAD</keyword>
<dbReference type="InterPro" id="IPR049622">
    <property type="entry name" value="Dihydroorotate_DH_I"/>
</dbReference>
<dbReference type="GO" id="GO:1990663">
    <property type="term" value="F:dihydroorotate dehydrogenase (fumarate) activity"/>
    <property type="evidence" value="ECO:0007669"/>
    <property type="project" value="UniProtKB-EC"/>
</dbReference>
<comment type="caution">
    <text evidence="17">The sequence shown here is derived from an EMBL/GenBank/DDBJ whole genome shotgun (WGS) entry which is preliminary data.</text>
</comment>
<feature type="binding site" evidence="15">
    <location>
        <begin position="68"/>
        <end position="72"/>
    </location>
    <ligand>
        <name>substrate</name>
    </ligand>
</feature>
<evidence type="ECO:0000256" key="3">
    <source>
        <dbReference type="ARBA" id="ARBA00004496"/>
    </source>
</evidence>
<evidence type="ECO:0000256" key="15">
    <source>
        <dbReference type="HAMAP-Rule" id="MF_00224"/>
    </source>
</evidence>
<evidence type="ECO:0000256" key="1">
    <source>
        <dbReference type="ARBA" id="ARBA00001694"/>
    </source>
</evidence>
<dbReference type="InterPro" id="IPR012135">
    <property type="entry name" value="Dihydroorotate_DH_1_2"/>
</dbReference>
<dbReference type="FunFam" id="3.20.20.70:FF:000027">
    <property type="entry name" value="Dihydropyrimidine dehydrogenase [NADP(+)]"/>
    <property type="match status" value="1"/>
</dbReference>
<dbReference type="InterPro" id="IPR024920">
    <property type="entry name" value="Dihydroorotate_DH_1"/>
</dbReference>
<comment type="catalytic activity">
    <reaction evidence="15">
        <text>(S)-dihydroorotate + A = orotate + AH2</text>
        <dbReference type="Rhea" id="RHEA:18073"/>
        <dbReference type="ChEBI" id="CHEBI:13193"/>
        <dbReference type="ChEBI" id="CHEBI:17499"/>
        <dbReference type="ChEBI" id="CHEBI:30839"/>
        <dbReference type="ChEBI" id="CHEBI:30864"/>
    </reaction>
</comment>
<evidence type="ECO:0000313" key="18">
    <source>
        <dbReference type="Proteomes" id="UP000243650"/>
    </source>
</evidence>
<comment type="pathway">
    <text evidence="4">Pyrimidine metabolism; UMP biosynthesis via de novo pathway; orotate from (S)-dihydroorotate (NAD(+) route): step 1/1.</text>
</comment>
<keyword evidence="18" id="KW-1185">Reference proteome</keyword>